<accession>A0A9X2MTG3</accession>
<gene>
    <name evidence="4" type="ORF">NQZ67_20015</name>
</gene>
<feature type="domain" description="DUF1980" evidence="2">
    <location>
        <begin position="6"/>
        <end position="118"/>
    </location>
</feature>
<comment type="caution">
    <text evidence="4">The sequence shown here is derived from an EMBL/GenBank/DDBJ whole genome shotgun (WGS) entry which is preliminary data.</text>
</comment>
<keyword evidence="1" id="KW-0472">Membrane</keyword>
<keyword evidence="1" id="KW-0812">Transmembrane</keyword>
<dbReference type="Pfam" id="PF21537">
    <property type="entry name" value="DUF1980_C"/>
    <property type="match status" value="1"/>
</dbReference>
<reference evidence="4" key="1">
    <citation type="submission" date="2022-08" db="EMBL/GenBank/DDBJ databases">
        <title>The genomic sequence of strain Paenibacillus sp. SCIV0701.</title>
        <authorList>
            <person name="Zhao H."/>
        </authorList>
    </citation>
    <scope>NUCLEOTIDE SEQUENCE</scope>
    <source>
        <strain evidence="4">SCIV0701</strain>
    </source>
</reference>
<dbReference type="InterPro" id="IPR048493">
    <property type="entry name" value="DUF1980_N"/>
</dbReference>
<evidence type="ECO:0000313" key="4">
    <source>
        <dbReference type="EMBL" id="MCR2806170.1"/>
    </source>
</evidence>
<feature type="transmembrane region" description="Helical" evidence="1">
    <location>
        <begin position="88"/>
        <end position="113"/>
    </location>
</feature>
<dbReference type="Proteomes" id="UP001141950">
    <property type="component" value="Unassembled WGS sequence"/>
</dbReference>
<evidence type="ECO:0000259" key="2">
    <source>
        <dbReference type="Pfam" id="PF09323"/>
    </source>
</evidence>
<evidence type="ECO:0000313" key="5">
    <source>
        <dbReference type="Proteomes" id="UP001141950"/>
    </source>
</evidence>
<dbReference type="PANTHER" id="PTHR40047:SF1">
    <property type="entry name" value="UPF0703 PROTEIN YCGQ"/>
    <property type="match status" value="1"/>
</dbReference>
<dbReference type="InterPro" id="IPR015402">
    <property type="entry name" value="DUF1980"/>
</dbReference>
<evidence type="ECO:0000259" key="3">
    <source>
        <dbReference type="Pfam" id="PF21537"/>
    </source>
</evidence>
<dbReference type="EMBL" id="JANIPJ010000015">
    <property type="protein sequence ID" value="MCR2806170.1"/>
    <property type="molecule type" value="Genomic_DNA"/>
</dbReference>
<organism evidence="4 5">
    <name type="scientific">Paenibacillus soyae</name>
    <dbReference type="NCBI Taxonomy" id="2969249"/>
    <lineage>
        <taxon>Bacteria</taxon>
        <taxon>Bacillati</taxon>
        <taxon>Bacillota</taxon>
        <taxon>Bacilli</taxon>
        <taxon>Bacillales</taxon>
        <taxon>Paenibacillaceae</taxon>
        <taxon>Paenibacillus</taxon>
    </lineage>
</organism>
<protein>
    <submittedName>
        <fullName evidence="4">TIGR03943 family protein</fullName>
    </submittedName>
</protein>
<keyword evidence="5" id="KW-1185">Reference proteome</keyword>
<dbReference type="AlphaFoldDB" id="A0A9X2MTG3"/>
<feature type="transmembrane region" description="Helical" evidence="1">
    <location>
        <begin position="37"/>
        <end position="58"/>
    </location>
</feature>
<dbReference type="RefSeq" id="WP_257449347.1">
    <property type="nucleotide sequence ID" value="NZ_JANIPJ010000015.1"/>
</dbReference>
<feature type="domain" description="DUF1980" evidence="3">
    <location>
        <begin position="156"/>
        <end position="290"/>
    </location>
</feature>
<proteinExistence type="predicted"/>
<dbReference type="PANTHER" id="PTHR40047">
    <property type="entry name" value="UPF0703 PROTEIN YCGQ"/>
    <property type="match status" value="1"/>
</dbReference>
<dbReference type="Pfam" id="PF09323">
    <property type="entry name" value="DUF1980"/>
    <property type="match status" value="1"/>
</dbReference>
<dbReference type="InterPro" id="IPR048447">
    <property type="entry name" value="DUF1980_C"/>
</dbReference>
<name>A0A9X2MTG3_9BACL</name>
<keyword evidence="1" id="KW-1133">Transmembrane helix</keyword>
<evidence type="ECO:0000256" key="1">
    <source>
        <dbReference type="SAM" id="Phobius"/>
    </source>
</evidence>
<dbReference type="InterPro" id="IPR052955">
    <property type="entry name" value="UPF0703_membrane_permease"/>
</dbReference>
<sequence length="296" mass="32607">MIHHFIRAALLAGFAFMIVYLFNSGQAVLYIAPRMELLVKLSALGLYAAAVYQIFAALRSKSKAGSSDHGTDCDCGHHHSKSPFKGTVMYGLFLLPLLTILLVPTSTLGSAMAEKKGISFTGSESVNRDAGAAERSNSDGAPDVIEQELDALFPYDEYTVDHAKLGKKLYGEELIIVPEKQFIETLTTLDLYRDALAGKEVEISGFVYREEEMGEDRIAVSRFAMNCCSADALPYGLVITWPKAEQYNEDEWIKVKGELTVIEYDGNSIISLQASKIERIAAPSTPYVYPDFEFGT</sequence>
<dbReference type="NCBIfam" id="TIGR03943">
    <property type="entry name" value="TIGR03943 family putative permease subunit"/>
    <property type="match status" value="1"/>
</dbReference>